<evidence type="ECO:0000256" key="3">
    <source>
        <dbReference type="ARBA" id="ARBA00023125"/>
    </source>
</evidence>
<dbReference type="PANTHER" id="PTHR30118:SF7">
    <property type="entry name" value="TRANSCRIPTIONAL REGULATOR LYSR FAMILY"/>
    <property type="match status" value="1"/>
</dbReference>
<dbReference type="GO" id="GO:0003700">
    <property type="term" value="F:DNA-binding transcription factor activity"/>
    <property type="evidence" value="ECO:0007669"/>
    <property type="project" value="InterPro"/>
</dbReference>
<evidence type="ECO:0000256" key="4">
    <source>
        <dbReference type="ARBA" id="ARBA00023163"/>
    </source>
</evidence>
<keyword evidence="7" id="KW-1185">Reference proteome</keyword>
<feature type="domain" description="HTH lysR-type" evidence="5">
    <location>
        <begin position="8"/>
        <end position="65"/>
    </location>
</feature>
<comment type="similarity">
    <text evidence="1">Belongs to the LysR transcriptional regulatory family.</text>
</comment>
<dbReference type="Proteomes" id="UP000464262">
    <property type="component" value="Chromosome 2"/>
</dbReference>
<dbReference type="SUPFAM" id="SSF46785">
    <property type="entry name" value="Winged helix' DNA-binding domain"/>
    <property type="match status" value="1"/>
</dbReference>
<dbReference type="Gene3D" id="1.10.10.10">
    <property type="entry name" value="Winged helix-like DNA-binding domain superfamily/Winged helix DNA-binding domain"/>
    <property type="match status" value="1"/>
</dbReference>
<keyword evidence="2" id="KW-0805">Transcription regulation</keyword>
<dbReference type="RefSeq" id="WP_164650409.1">
    <property type="nucleotide sequence ID" value="NZ_CP047476.1"/>
</dbReference>
<dbReference type="InterPro" id="IPR000847">
    <property type="entry name" value="LysR_HTH_N"/>
</dbReference>
<sequence>MNRKLEELDLNLLKLLKVVVDTRNTSTAADKLGISQTSVSRGVAKLRETFGDQLFIRKAHGVEPSELAEKLAEAAADMLTPFNNVLMEYQAFDPLEYDGDITLCAELSLIEIFGKGLYEAIHDAFPKASIYLSYWQGQSLENVLDRKTDYLIHFEAYPFPQDIYVHHIHDIEVCLVARKDHPVLTKTTELEDIHDLPLIKITSDSTVGRHDILDDVYLDNGYKPTIQLNSHSLPIIVSALESSDCIKFSSSYTARQSDKLACYPLPSKFHKFRKFSVCGGYLQAKRGLPLNQHLHQVVQSFFNSITQPPEY</sequence>
<dbReference type="InterPro" id="IPR036390">
    <property type="entry name" value="WH_DNA-bd_sf"/>
</dbReference>
<evidence type="ECO:0000313" key="7">
    <source>
        <dbReference type="Proteomes" id="UP000464262"/>
    </source>
</evidence>
<dbReference type="SUPFAM" id="SSF53850">
    <property type="entry name" value="Periplasmic binding protein-like II"/>
    <property type="match status" value="1"/>
</dbReference>
<evidence type="ECO:0000256" key="1">
    <source>
        <dbReference type="ARBA" id="ARBA00009437"/>
    </source>
</evidence>
<evidence type="ECO:0000259" key="5">
    <source>
        <dbReference type="PROSITE" id="PS50931"/>
    </source>
</evidence>
<dbReference type="PANTHER" id="PTHR30118">
    <property type="entry name" value="HTH-TYPE TRANSCRIPTIONAL REGULATOR LEUO-RELATED"/>
    <property type="match status" value="1"/>
</dbReference>
<dbReference type="PRINTS" id="PR00039">
    <property type="entry name" value="HTHLYSR"/>
</dbReference>
<accession>A0A7Z2YFS8</accession>
<evidence type="ECO:0000256" key="2">
    <source>
        <dbReference type="ARBA" id="ARBA00023015"/>
    </source>
</evidence>
<gene>
    <name evidence="6" type="ORF">GT360_18410</name>
</gene>
<reference evidence="6 7" key="1">
    <citation type="submission" date="2020-01" db="EMBL/GenBank/DDBJ databases">
        <title>Whole genome and functional gene identification of agarase of Vibrio HN897.</title>
        <authorList>
            <person name="Liu Y."/>
            <person name="Zhao Z."/>
        </authorList>
    </citation>
    <scope>NUCLEOTIDE SEQUENCE [LARGE SCALE GENOMIC DNA]</scope>
    <source>
        <strain evidence="6 7">HN897</strain>
    </source>
</reference>
<protein>
    <submittedName>
        <fullName evidence="6">LysR family transcriptional regulator</fullName>
    </submittedName>
</protein>
<name>A0A7Z2YFS8_9VIBR</name>
<dbReference type="InterPro" id="IPR005119">
    <property type="entry name" value="LysR_subst-bd"/>
</dbReference>
<dbReference type="GO" id="GO:0003677">
    <property type="term" value="F:DNA binding"/>
    <property type="evidence" value="ECO:0007669"/>
    <property type="project" value="UniProtKB-KW"/>
</dbReference>
<dbReference type="InterPro" id="IPR036388">
    <property type="entry name" value="WH-like_DNA-bd_sf"/>
</dbReference>
<dbReference type="Pfam" id="PF00126">
    <property type="entry name" value="HTH_1"/>
    <property type="match status" value="1"/>
</dbReference>
<evidence type="ECO:0000313" key="6">
    <source>
        <dbReference type="EMBL" id="QIA65509.1"/>
    </source>
</evidence>
<dbReference type="AlphaFoldDB" id="A0A7Z2YFS8"/>
<dbReference type="PROSITE" id="PS50931">
    <property type="entry name" value="HTH_LYSR"/>
    <property type="match status" value="1"/>
</dbReference>
<dbReference type="Pfam" id="PF03466">
    <property type="entry name" value="LysR_substrate"/>
    <property type="match status" value="1"/>
</dbReference>
<organism evidence="6 7">
    <name type="scientific">Vibrio astriarenae</name>
    <dbReference type="NCBI Taxonomy" id="1481923"/>
    <lineage>
        <taxon>Bacteria</taxon>
        <taxon>Pseudomonadati</taxon>
        <taxon>Pseudomonadota</taxon>
        <taxon>Gammaproteobacteria</taxon>
        <taxon>Vibrionales</taxon>
        <taxon>Vibrionaceae</taxon>
        <taxon>Vibrio</taxon>
    </lineage>
</organism>
<dbReference type="KEGG" id="vas:GT360_18410"/>
<keyword evidence="4" id="KW-0804">Transcription</keyword>
<dbReference type="EMBL" id="CP047476">
    <property type="protein sequence ID" value="QIA65509.1"/>
    <property type="molecule type" value="Genomic_DNA"/>
</dbReference>
<dbReference type="InterPro" id="IPR050389">
    <property type="entry name" value="LysR-type_TF"/>
</dbReference>
<keyword evidence="3" id="KW-0238">DNA-binding</keyword>
<proteinExistence type="inferred from homology"/>
<dbReference type="Gene3D" id="3.40.190.10">
    <property type="entry name" value="Periplasmic binding protein-like II"/>
    <property type="match status" value="2"/>
</dbReference>